<dbReference type="EMBL" id="HG994369">
    <property type="protein sequence ID" value="CAF1929409.1"/>
    <property type="molecule type" value="Genomic_DNA"/>
</dbReference>
<reference evidence="1" key="1">
    <citation type="submission" date="2021-01" db="EMBL/GenBank/DDBJ databases">
        <authorList>
            <consortium name="Genoscope - CEA"/>
            <person name="William W."/>
        </authorList>
    </citation>
    <scope>NUCLEOTIDE SEQUENCE</scope>
</reference>
<proteinExistence type="predicted"/>
<protein>
    <submittedName>
        <fullName evidence="1">(rape) hypothetical protein</fullName>
    </submittedName>
</protein>
<sequence>MSTLGFLVAQSAEGTVRFSSKARLRFCWVRRVSSPAVSRLACVSVTWSLIRSRLWLRLSPCSWCLFLVLLGSRHSLQYFFSPLIRSACYCCLFVFRLQTGQFLGSQGLSMSELLFFIEGSSVQADSRVFFGLRSSSQHWGQPFTVCLLVDGLFRLEHRLWCVLWSCCCHQPILYRIWRVAA</sequence>
<gene>
    <name evidence="1" type="ORF">DARMORV10_C05P33080.1</name>
</gene>
<evidence type="ECO:0000313" key="1">
    <source>
        <dbReference type="EMBL" id="CAF1929409.1"/>
    </source>
</evidence>
<name>A0A816L152_BRANA</name>
<accession>A0A816L152</accession>
<dbReference type="Proteomes" id="UP001295469">
    <property type="component" value="Chromosome C05"/>
</dbReference>
<organism evidence="1">
    <name type="scientific">Brassica napus</name>
    <name type="common">Rape</name>
    <dbReference type="NCBI Taxonomy" id="3708"/>
    <lineage>
        <taxon>Eukaryota</taxon>
        <taxon>Viridiplantae</taxon>
        <taxon>Streptophyta</taxon>
        <taxon>Embryophyta</taxon>
        <taxon>Tracheophyta</taxon>
        <taxon>Spermatophyta</taxon>
        <taxon>Magnoliopsida</taxon>
        <taxon>eudicotyledons</taxon>
        <taxon>Gunneridae</taxon>
        <taxon>Pentapetalae</taxon>
        <taxon>rosids</taxon>
        <taxon>malvids</taxon>
        <taxon>Brassicales</taxon>
        <taxon>Brassicaceae</taxon>
        <taxon>Brassiceae</taxon>
        <taxon>Brassica</taxon>
    </lineage>
</organism>
<dbReference type="AlphaFoldDB" id="A0A816L152"/>